<dbReference type="EMBL" id="PSNW01000013">
    <property type="protein sequence ID" value="PPE72408.1"/>
    <property type="molecule type" value="Genomic_DNA"/>
</dbReference>
<keyword evidence="1" id="KW-0472">Membrane</keyword>
<dbReference type="InterPro" id="IPR021878">
    <property type="entry name" value="TgpA_N"/>
</dbReference>
<dbReference type="PANTHER" id="PTHR42736:SF1">
    <property type="entry name" value="PROTEIN-GLUTAMINE GAMMA-GLUTAMYLTRANSFERASE"/>
    <property type="match status" value="1"/>
</dbReference>
<dbReference type="OrthoDB" id="9804872at2"/>
<dbReference type="Pfam" id="PF13559">
    <property type="entry name" value="DUF4129"/>
    <property type="match status" value="1"/>
</dbReference>
<proteinExistence type="predicted"/>
<feature type="transmembrane region" description="Helical" evidence="1">
    <location>
        <begin position="548"/>
        <end position="571"/>
    </location>
</feature>
<organism evidence="3 4">
    <name type="scientific">Solimonas fluminis</name>
    <dbReference type="NCBI Taxonomy" id="2086571"/>
    <lineage>
        <taxon>Bacteria</taxon>
        <taxon>Pseudomonadati</taxon>
        <taxon>Pseudomonadota</taxon>
        <taxon>Gammaproteobacteria</taxon>
        <taxon>Nevskiales</taxon>
        <taxon>Nevskiaceae</taxon>
        <taxon>Solimonas</taxon>
    </lineage>
</organism>
<feature type="transmembrane region" description="Helical" evidence="1">
    <location>
        <begin position="9"/>
        <end position="27"/>
    </location>
</feature>
<name>A0A2S5TC55_9GAMM</name>
<keyword evidence="1" id="KW-0812">Transmembrane</keyword>
<dbReference type="Pfam" id="PF11992">
    <property type="entry name" value="TgpA_N"/>
    <property type="match status" value="1"/>
</dbReference>
<evidence type="ECO:0000313" key="4">
    <source>
        <dbReference type="Proteomes" id="UP000238220"/>
    </source>
</evidence>
<accession>A0A2S5TC55</accession>
<dbReference type="Pfam" id="PF01841">
    <property type="entry name" value="Transglut_core"/>
    <property type="match status" value="1"/>
</dbReference>
<dbReference type="InterPro" id="IPR002931">
    <property type="entry name" value="Transglutaminase-like"/>
</dbReference>
<feature type="transmembrane region" description="Helical" evidence="1">
    <location>
        <begin position="131"/>
        <end position="150"/>
    </location>
</feature>
<comment type="caution">
    <text evidence="3">The sequence shown here is derived from an EMBL/GenBank/DDBJ whole genome shotgun (WGS) entry which is preliminary data.</text>
</comment>
<dbReference type="InterPro" id="IPR038765">
    <property type="entry name" value="Papain-like_cys_pep_sf"/>
</dbReference>
<sequence length="658" mass="73869">MKAAIPSDYLNQTSLLRLIAVLALVLVVHLPSLPAWESALVAAGLGWRLLIALRQWKLPPPWLRTCLAVLSFAGIYASYGRIHGQLPGIALLMIMSVLKLLEMRSRRDVMVTVFLMYFILLTHFLNSQEIWTAGYLLLCASAITALLIDVNHPAEALPLRNILVSGSRMVAISLPITLLFFLLFPRIPGPLWGIPSDAGAALSGMSNEMAPGDISSLIMSNRQAFSVRFFDREPPPRERYWRGPVFDSFDGRAWKASSLSLRIQTPEAELLPPAVRYEIIVEPHRGPWLFALDVPDPTTRPDKSFIASEYQLMKGRDVITRELYVLTSHPNHVLQKELPESVRRVNLSLPRGFNPRTVALAQQLQAEHAAPEAVIRAALRMFRQQPFVYTLQPPPLGRNSVDDFLFETRRGFCEHYSSAFTFLMRAAGIPARVVTGYQGGERNELGDFFRVSDADAHAWSEVWLESKGWVRVDPTAAVAPNRIELGLSEAMQASGELPGFLQRGGWNWIRDNLTAQWDWMNTQWNRWVLAYGPEVQMDLMRRIGIQDWRSMVIVLTVTASLILGIIGLLLLRQFTPARNQEVAVRLWAQLQRRLLRAGIAQRPAEGAGSFAERVALETPELGSAVRRAAGIYQQLRYLEGATPALQKELAQVIKAIRT</sequence>
<dbReference type="AlphaFoldDB" id="A0A2S5TC55"/>
<gene>
    <name evidence="3" type="ORF">C3942_19050</name>
</gene>
<evidence type="ECO:0000259" key="2">
    <source>
        <dbReference type="SMART" id="SM00460"/>
    </source>
</evidence>
<feature type="transmembrane region" description="Helical" evidence="1">
    <location>
        <begin position="108"/>
        <end position="125"/>
    </location>
</feature>
<protein>
    <submittedName>
        <fullName evidence="3">DUF3488 domain-containing protein</fullName>
    </submittedName>
</protein>
<evidence type="ECO:0000313" key="3">
    <source>
        <dbReference type="EMBL" id="PPE72408.1"/>
    </source>
</evidence>
<keyword evidence="1" id="KW-1133">Transmembrane helix</keyword>
<feature type="transmembrane region" description="Helical" evidence="1">
    <location>
        <begin position="162"/>
        <end position="184"/>
    </location>
</feature>
<dbReference type="SUPFAM" id="SSF54001">
    <property type="entry name" value="Cysteine proteinases"/>
    <property type="match status" value="1"/>
</dbReference>
<feature type="domain" description="Transglutaminase-like" evidence="2">
    <location>
        <begin position="405"/>
        <end position="476"/>
    </location>
</feature>
<dbReference type="Proteomes" id="UP000238220">
    <property type="component" value="Unassembled WGS sequence"/>
</dbReference>
<dbReference type="Gene3D" id="3.10.620.30">
    <property type="match status" value="1"/>
</dbReference>
<evidence type="ECO:0000256" key="1">
    <source>
        <dbReference type="SAM" id="Phobius"/>
    </source>
</evidence>
<dbReference type="InterPro" id="IPR025403">
    <property type="entry name" value="TgpA-like_C"/>
</dbReference>
<dbReference type="PANTHER" id="PTHR42736">
    <property type="entry name" value="PROTEIN-GLUTAMINE GAMMA-GLUTAMYLTRANSFERASE"/>
    <property type="match status" value="1"/>
</dbReference>
<dbReference type="RefSeq" id="WP_104231957.1">
    <property type="nucleotide sequence ID" value="NZ_PSNW01000013.1"/>
</dbReference>
<dbReference type="SMART" id="SM00460">
    <property type="entry name" value="TGc"/>
    <property type="match status" value="1"/>
</dbReference>
<keyword evidence="4" id="KW-1185">Reference proteome</keyword>
<reference evidence="3 4" key="1">
    <citation type="submission" date="2018-02" db="EMBL/GenBank/DDBJ databases">
        <title>Genome sequencing of Solimonas sp. HR-BB.</title>
        <authorList>
            <person name="Lee Y."/>
            <person name="Jeon C.O."/>
        </authorList>
    </citation>
    <scope>NUCLEOTIDE SEQUENCE [LARGE SCALE GENOMIC DNA]</scope>
    <source>
        <strain evidence="3 4">HR-BB</strain>
    </source>
</reference>
<feature type="transmembrane region" description="Helical" evidence="1">
    <location>
        <begin position="85"/>
        <end position="101"/>
    </location>
</feature>
<dbReference type="InterPro" id="IPR052901">
    <property type="entry name" value="Bact_TGase-like"/>
</dbReference>